<proteinExistence type="predicted"/>
<gene>
    <name evidence="2" type="ORF">EVAR_60649_1</name>
</gene>
<protein>
    <submittedName>
        <fullName evidence="2">Uncharacterized protein</fullName>
    </submittedName>
</protein>
<dbReference type="EMBL" id="BGZK01001952">
    <property type="protein sequence ID" value="GBP88713.1"/>
    <property type="molecule type" value="Genomic_DNA"/>
</dbReference>
<feature type="region of interest" description="Disordered" evidence="1">
    <location>
        <begin position="60"/>
        <end position="79"/>
    </location>
</feature>
<organism evidence="2 3">
    <name type="scientific">Eumeta variegata</name>
    <name type="common">Bagworm moth</name>
    <name type="synonym">Eumeta japonica</name>
    <dbReference type="NCBI Taxonomy" id="151549"/>
    <lineage>
        <taxon>Eukaryota</taxon>
        <taxon>Metazoa</taxon>
        <taxon>Ecdysozoa</taxon>
        <taxon>Arthropoda</taxon>
        <taxon>Hexapoda</taxon>
        <taxon>Insecta</taxon>
        <taxon>Pterygota</taxon>
        <taxon>Neoptera</taxon>
        <taxon>Endopterygota</taxon>
        <taxon>Lepidoptera</taxon>
        <taxon>Glossata</taxon>
        <taxon>Ditrysia</taxon>
        <taxon>Tineoidea</taxon>
        <taxon>Psychidae</taxon>
        <taxon>Oiketicinae</taxon>
        <taxon>Eumeta</taxon>
    </lineage>
</organism>
<dbReference type="Proteomes" id="UP000299102">
    <property type="component" value="Unassembled WGS sequence"/>
</dbReference>
<evidence type="ECO:0000313" key="3">
    <source>
        <dbReference type="Proteomes" id="UP000299102"/>
    </source>
</evidence>
<reference evidence="2 3" key="1">
    <citation type="journal article" date="2019" name="Commun. Biol.">
        <title>The bagworm genome reveals a unique fibroin gene that provides high tensile strength.</title>
        <authorList>
            <person name="Kono N."/>
            <person name="Nakamura H."/>
            <person name="Ohtoshi R."/>
            <person name="Tomita M."/>
            <person name="Numata K."/>
            <person name="Arakawa K."/>
        </authorList>
    </citation>
    <scope>NUCLEOTIDE SEQUENCE [LARGE SCALE GENOMIC DNA]</scope>
</reference>
<evidence type="ECO:0000313" key="2">
    <source>
        <dbReference type="EMBL" id="GBP88713.1"/>
    </source>
</evidence>
<name>A0A4C1ZNC6_EUMVA</name>
<evidence type="ECO:0000256" key="1">
    <source>
        <dbReference type="SAM" id="MobiDB-lite"/>
    </source>
</evidence>
<keyword evidence="3" id="KW-1185">Reference proteome</keyword>
<comment type="caution">
    <text evidence="2">The sequence shown here is derived from an EMBL/GenBank/DDBJ whole genome shotgun (WGS) entry which is preliminary data.</text>
</comment>
<sequence>MVTLSMDQLKMLFTQFLSKKDIAVPAYSIIDFVTAATLTKSCSGLPSLSIISGKCSASIRSSDASTDQSNGTVRGSDSEKDDLFTTVVNKKQSRRLQQWHSADNNSPSMDIDIQPAAPITFTDSMASPVSPVTPIARSPVTIAKQAISGLLVSNRRSYSLC</sequence>
<feature type="compositionally biased region" description="Polar residues" evidence="1">
    <location>
        <begin position="60"/>
        <end position="75"/>
    </location>
</feature>
<dbReference type="AlphaFoldDB" id="A0A4C1ZNC6"/>
<accession>A0A4C1ZNC6</accession>